<evidence type="ECO:0000313" key="8">
    <source>
        <dbReference type="Proteomes" id="UP000615446"/>
    </source>
</evidence>
<organism evidence="7 8">
    <name type="scientific">Rhizophagus clarus</name>
    <dbReference type="NCBI Taxonomy" id="94130"/>
    <lineage>
        <taxon>Eukaryota</taxon>
        <taxon>Fungi</taxon>
        <taxon>Fungi incertae sedis</taxon>
        <taxon>Mucoromycota</taxon>
        <taxon>Glomeromycotina</taxon>
        <taxon>Glomeromycetes</taxon>
        <taxon>Glomerales</taxon>
        <taxon>Glomeraceae</taxon>
        <taxon>Rhizophagus</taxon>
    </lineage>
</organism>
<evidence type="ECO:0000256" key="1">
    <source>
        <dbReference type="ARBA" id="ARBA00012418"/>
    </source>
</evidence>
<dbReference type="GO" id="GO:0003677">
    <property type="term" value="F:DNA binding"/>
    <property type="evidence" value="ECO:0007669"/>
    <property type="project" value="InterPro"/>
</dbReference>
<dbReference type="OrthoDB" id="2327038at2759"/>
<reference evidence="7" key="1">
    <citation type="submission" date="2019-10" db="EMBL/GenBank/DDBJ databases">
        <title>Conservation and host-specific expression of non-tandemly repeated heterogenous ribosome RNA gene in arbuscular mycorrhizal fungi.</title>
        <authorList>
            <person name="Maeda T."/>
            <person name="Kobayashi Y."/>
            <person name="Nakagawa T."/>
            <person name="Ezawa T."/>
            <person name="Yamaguchi K."/>
            <person name="Bino T."/>
            <person name="Nishimoto Y."/>
            <person name="Shigenobu S."/>
            <person name="Kawaguchi M."/>
        </authorList>
    </citation>
    <scope>NUCLEOTIDE SEQUENCE</scope>
    <source>
        <strain evidence="7">HR1</strain>
    </source>
</reference>
<evidence type="ECO:0000256" key="2">
    <source>
        <dbReference type="ARBA" id="ARBA00022478"/>
    </source>
</evidence>
<dbReference type="EMBL" id="BLAL01000313">
    <property type="protein sequence ID" value="GET02512.1"/>
    <property type="molecule type" value="Genomic_DNA"/>
</dbReference>
<dbReference type="GO" id="GO:0003899">
    <property type="term" value="F:DNA-directed RNA polymerase activity"/>
    <property type="evidence" value="ECO:0007669"/>
    <property type="project" value="UniProtKB-EC"/>
</dbReference>
<dbReference type="Gene3D" id="2.40.270.10">
    <property type="entry name" value="DNA-directed RNA polymerase, subunit 2, domain 6"/>
    <property type="match status" value="1"/>
</dbReference>
<dbReference type="InterPro" id="IPR037033">
    <property type="entry name" value="DNA-dir_RNAP_su2_hyb_sf"/>
</dbReference>
<keyword evidence="3" id="KW-0808">Transferase</keyword>
<evidence type="ECO:0000256" key="5">
    <source>
        <dbReference type="ARBA" id="ARBA00023163"/>
    </source>
</evidence>
<keyword evidence="4" id="KW-0548">Nucleotidyltransferase</keyword>
<evidence type="ECO:0000256" key="4">
    <source>
        <dbReference type="ARBA" id="ARBA00022695"/>
    </source>
</evidence>
<feature type="domain" description="DNA-directed RNA polymerase subunit 2 hybrid-binding" evidence="6">
    <location>
        <begin position="20"/>
        <end position="71"/>
    </location>
</feature>
<evidence type="ECO:0000259" key="6">
    <source>
        <dbReference type="Pfam" id="PF00562"/>
    </source>
</evidence>
<protein>
    <recommendedName>
        <fullName evidence="1">DNA-directed RNA polymerase</fullName>
        <ecNumber evidence="1">2.7.7.6</ecNumber>
    </recommendedName>
</protein>
<proteinExistence type="predicted"/>
<dbReference type="Proteomes" id="UP000615446">
    <property type="component" value="Unassembled WGS sequence"/>
</dbReference>
<name>A0A8H3MEL0_9GLOM</name>
<dbReference type="GO" id="GO:0006351">
    <property type="term" value="P:DNA-templated transcription"/>
    <property type="evidence" value="ECO:0007669"/>
    <property type="project" value="InterPro"/>
</dbReference>
<dbReference type="SUPFAM" id="SSF64484">
    <property type="entry name" value="beta and beta-prime subunits of DNA dependent RNA-polymerase"/>
    <property type="match status" value="1"/>
</dbReference>
<gene>
    <name evidence="7" type="ORF">RCL2_002888600</name>
</gene>
<evidence type="ECO:0000313" key="7">
    <source>
        <dbReference type="EMBL" id="GET02512.1"/>
    </source>
</evidence>
<sequence length="73" mass="8197">MGLLKDRVSAGDEPATKKRRVLKEHQPMIKTKTGYDKLPAGQNAIVAIMSYSDYDIDNAFVLNKMSVDRDVKL</sequence>
<dbReference type="EC" id="2.7.7.6" evidence="1"/>
<dbReference type="GO" id="GO:0000428">
    <property type="term" value="C:DNA-directed RNA polymerase complex"/>
    <property type="evidence" value="ECO:0007669"/>
    <property type="project" value="UniProtKB-KW"/>
</dbReference>
<dbReference type="Pfam" id="PF00562">
    <property type="entry name" value="RNA_pol_Rpb2_6"/>
    <property type="match status" value="1"/>
</dbReference>
<accession>A0A8H3MEL0</accession>
<dbReference type="AlphaFoldDB" id="A0A8H3MEL0"/>
<evidence type="ECO:0000256" key="3">
    <source>
        <dbReference type="ARBA" id="ARBA00022679"/>
    </source>
</evidence>
<keyword evidence="2" id="KW-0240">DNA-directed RNA polymerase</keyword>
<keyword evidence="5" id="KW-0804">Transcription</keyword>
<dbReference type="InterPro" id="IPR007120">
    <property type="entry name" value="DNA-dir_RNAP_su2_dom"/>
</dbReference>
<comment type="caution">
    <text evidence="7">The sequence shown here is derived from an EMBL/GenBank/DDBJ whole genome shotgun (WGS) entry which is preliminary data.</text>
</comment>